<feature type="region of interest" description="Disordered" evidence="1">
    <location>
        <begin position="81"/>
        <end position="129"/>
    </location>
</feature>
<feature type="compositionally biased region" description="Basic and acidic residues" evidence="1">
    <location>
        <begin position="55"/>
        <end position="68"/>
    </location>
</feature>
<comment type="caution">
    <text evidence="2">The sequence shown here is derived from an EMBL/GenBank/DDBJ whole genome shotgun (WGS) entry which is preliminary data.</text>
</comment>
<proteinExistence type="predicted"/>
<evidence type="ECO:0000313" key="2">
    <source>
        <dbReference type="EMBL" id="CAG8509811.1"/>
    </source>
</evidence>
<keyword evidence="3" id="KW-1185">Reference proteome</keyword>
<dbReference type="EMBL" id="CAJVQA010001302">
    <property type="protein sequence ID" value="CAG8509811.1"/>
    <property type="molecule type" value="Genomic_DNA"/>
</dbReference>
<evidence type="ECO:0000256" key="1">
    <source>
        <dbReference type="SAM" id="MobiDB-lite"/>
    </source>
</evidence>
<protein>
    <submittedName>
        <fullName evidence="2">2194_t:CDS:1</fullName>
    </submittedName>
</protein>
<gene>
    <name evidence="2" type="ORF">CPELLU_LOCUS2861</name>
</gene>
<feature type="compositionally biased region" description="Basic and acidic residues" evidence="1">
    <location>
        <begin position="81"/>
        <end position="94"/>
    </location>
</feature>
<dbReference type="AlphaFoldDB" id="A0A9N9F4V4"/>
<name>A0A9N9F4V4_9GLOM</name>
<reference evidence="2" key="1">
    <citation type="submission" date="2021-06" db="EMBL/GenBank/DDBJ databases">
        <authorList>
            <person name="Kallberg Y."/>
            <person name="Tangrot J."/>
            <person name="Rosling A."/>
        </authorList>
    </citation>
    <scope>NUCLEOTIDE SEQUENCE</scope>
    <source>
        <strain evidence="2">FL966</strain>
    </source>
</reference>
<dbReference type="OrthoDB" id="435607at2759"/>
<organism evidence="2 3">
    <name type="scientific">Cetraspora pellucida</name>
    <dbReference type="NCBI Taxonomy" id="1433469"/>
    <lineage>
        <taxon>Eukaryota</taxon>
        <taxon>Fungi</taxon>
        <taxon>Fungi incertae sedis</taxon>
        <taxon>Mucoromycota</taxon>
        <taxon>Glomeromycotina</taxon>
        <taxon>Glomeromycetes</taxon>
        <taxon>Diversisporales</taxon>
        <taxon>Gigasporaceae</taxon>
        <taxon>Cetraspora</taxon>
    </lineage>
</organism>
<feature type="compositionally biased region" description="Basic and acidic residues" evidence="1">
    <location>
        <begin position="103"/>
        <end position="129"/>
    </location>
</feature>
<dbReference type="Proteomes" id="UP000789759">
    <property type="component" value="Unassembled WGS sequence"/>
</dbReference>
<feature type="region of interest" description="Disordered" evidence="1">
    <location>
        <begin position="30"/>
        <end position="68"/>
    </location>
</feature>
<sequence length="129" mass="15319">MYKVRIGMNTLSTQEAKQLFMRKSFTTNNICTYRGSSKERRSTRSHQKTGQADNQAKEYTRVSESEKALQKKVETLMSELNEEKKKSRDFDTLKKQANQQNDEYLKLTDKYSELERKHENRPEEDKKKS</sequence>
<evidence type="ECO:0000313" key="3">
    <source>
        <dbReference type="Proteomes" id="UP000789759"/>
    </source>
</evidence>
<accession>A0A9N9F4V4</accession>